<dbReference type="InterPro" id="IPR025948">
    <property type="entry name" value="HTH-like_dom"/>
</dbReference>
<dbReference type="Proteomes" id="UP000028533">
    <property type="component" value="Unassembled WGS sequence"/>
</dbReference>
<evidence type="ECO:0000259" key="2">
    <source>
        <dbReference type="PROSITE" id="PS50994"/>
    </source>
</evidence>
<dbReference type="Pfam" id="PF13276">
    <property type="entry name" value="HTH_21"/>
    <property type="match status" value="1"/>
</dbReference>
<dbReference type="GO" id="GO:0015074">
    <property type="term" value="P:DNA integration"/>
    <property type="evidence" value="ECO:0007669"/>
    <property type="project" value="InterPro"/>
</dbReference>
<dbReference type="NCBIfam" id="NF033516">
    <property type="entry name" value="transpos_IS3"/>
    <property type="match status" value="1"/>
</dbReference>
<name>A0A084EJ63_MYCCA</name>
<proteinExistence type="predicted"/>
<dbReference type="RefSeq" id="WP_036432333.1">
    <property type="nucleotide sequence ID" value="NZ_JFDO01000027.1"/>
</dbReference>
<dbReference type="AlphaFoldDB" id="A0A084EJ63"/>
<dbReference type="SUPFAM" id="SSF53098">
    <property type="entry name" value="Ribonuclease H-like"/>
    <property type="match status" value="1"/>
</dbReference>
<accession>A0A084EJ63</accession>
<feature type="domain" description="Integrase catalytic" evidence="2">
    <location>
        <begin position="206"/>
        <end position="371"/>
    </location>
</feature>
<comment type="caution">
    <text evidence="3">The sequence shown here is derived from an EMBL/GenBank/DDBJ whole genome shotgun (WGS) entry which is preliminary data.</text>
</comment>
<organism evidence="3 4">
    <name type="scientific">Mycoplasma capricolum subsp. capricolum 14232</name>
    <dbReference type="NCBI Taxonomy" id="1188238"/>
    <lineage>
        <taxon>Bacteria</taxon>
        <taxon>Bacillati</taxon>
        <taxon>Mycoplasmatota</taxon>
        <taxon>Mollicutes</taxon>
        <taxon>Mycoplasmataceae</taxon>
        <taxon>Mycoplasma</taxon>
    </lineage>
</organism>
<dbReference type="PROSITE" id="PS50994">
    <property type="entry name" value="INTEGRASE"/>
    <property type="match status" value="1"/>
</dbReference>
<dbReference type="PANTHER" id="PTHR46889:SF5">
    <property type="entry name" value="INTEGRASE PROTEIN"/>
    <property type="match status" value="1"/>
</dbReference>
<evidence type="ECO:0000313" key="3">
    <source>
        <dbReference type="EMBL" id="KEZ18005.1"/>
    </source>
</evidence>
<gene>
    <name evidence="3" type="ORF">MCAPa_7290</name>
</gene>
<evidence type="ECO:0000256" key="1">
    <source>
        <dbReference type="ARBA" id="ARBA00002286"/>
    </source>
</evidence>
<dbReference type="EMBL" id="JFDO01000027">
    <property type="protein sequence ID" value="KEZ18005.1"/>
    <property type="molecule type" value="Genomic_DNA"/>
</dbReference>
<dbReference type="GO" id="GO:0003676">
    <property type="term" value="F:nucleic acid binding"/>
    <property type="evidence" value="ECO:0007669"/>
    <property type="project" value="InterPro"/>
</dbReference>
<evidence type="ECO:0000313" key="4">
    <source>
        <dbReference type="Proteomes" id="UP000028533"/>
    </source>
</evidence>
<dbReference type="InterPro" id="IPR001584">
    <property type="entry name" value="Integrase_cat-core"/>
</dbReference>
<comment type="function">
    <text evidence="1">Involved in the transposition of the insertion sequence.</text>
</comment>
<dbReference type="InterPro" id="IPR048020">
    <property type="entry name" value="Transpos_IS3"/>
</dbReference>
<dbReference type="InterPro" id="IPR012337">
    <property type="entry name" value="RNaseH-like_sf"/>
</dbReference>
<reference evidence="3 4" key="1">
    <citation type="submission" date="2014-02" db="EMBL/GenBank/DDBJ databases">
        <title>Genome sequence of Mycoplasma capricolum subsp. capricolum strain 14232.</title>
        <authorList>
            <person name="Sirand-Pugnet P."/>
            <person name="Breton M."/>
            <person name="Dordet-Frisoni E."/>
            <person name="Baranowski E."/>
            <person name="Barre A."/>
            <person name="Couture C."/>
            <person name="Dupuy V."/>
            <person name="Gaurivaud P."/>
            <person name="Jacob D."/>
            <person name="Lemaitre C."/>
            <person name="Manso-Silvan L."/>
            <person name="Nikolski M."/>
            <person name="Nouvel L.-X."/>
            <person name="Poumarat F."/>
            <person name="Tardy F."/>
            <person name="Thebault P."/>
            <person name="Theil S."/>
            <person name="Citti C."/>
            <person name="Thiaucourt F."/>
            <person name="Blanchard A."/>
        </authorList>
    </citation>
    <scope>NUCLEOTIDE SEQUENCE [LARGE SCALE GENOMIC DNA]</scope>
    <source>
        <strain evidence="3 4">14232</strain>
    </source>
</reference>
<dbReference type="InterPro" id="IPR036397">
    <property type="entry name" value="RNaseH_sf"/>
</dbReference>
<dbReference type="Pfam" id="PF00665">
    <property type="entry name" value="rve"/>
    <property type="match status" value="1"/>
</dbReference>
<sequence length="371" mass="45131">MKYSFELKLKVIFELQKLAIKQVYKKYNINYNTLKYWKYNSKKILNELYRQEANKRKTIELEQEVLLEIQNLWNRVDKKNNKLFKQIEKIRKRHKLKLKQVLVFLKISRSLYYKKLKQEVNINKIEKSIKLEKEIISIFNKRPRGYRKIKEALLKEFNWIVNHKVILKIMRKFNLIVGWLKNKRNNKHKTGRNKFNTPDLINREFKKVKEFGKVLYTDVTYIIWKNERVYLSTILDGATRQIIDYRISDKNNSNLINTNFKNAIYKLKQLEINIKNIIIHSDHAVVYEANSFRKICKKYQIRQSMGSNYSCTDNAVIESYHGQLKKNTIHSNKKKYKFFQDYLNDLFSYLRWHNKEKGSEINLNKRKILRN</sequence>
<protein>
    <submittedName>
        <fullName evidence="3">Putative new IS transposase, IS3 family</fullName>
    </submittedName>
</protein>
<dbReference type="PANTHER" id="PTHR46889">
    <property type="entry name" value="TRANSPOSASE INSF FOR INSERTION SEQUENCE IS3B-RELATED"/>
    <property type="match status" value="1"/>
</dbReference>
<dbReference type="Gene3D" id="3.30.420.10">
    <property type="entry name" value="Ribonuclease H-like superfamily/Ribonuclease H"/>
    <property type="match status" value="1"/>
</dbReference>
<dbReference type="InterPro" id="IPR050900">
    <property type="entry name" value="Transposase_IS3/IS150/IS904"/>
</dbReference>